<name>A0AAW8NPP6_9GAMM</name>
<dbReference type="Proteomes" id="UP001271263">
    <property type="component" value="Unassembled WGS sequence"/>
</dbReference>
<proteinExistence type="predicted"/>
<dbReference type="AlphaFoldDB" id="A0AAW8NPP6"/>
<dbReference type="RefSeq" id="WP_310655434.1">
    <property type="nucleotide sequence ID" value="NZ_JAPMLA010000002.1"/>
</dbReference>
<dbReference type="EMBL" id="JAPMLE010000001">
    <property type="protein sequence ID" value="MDR8525158.1"/>
    <property type="molecule type" value="Genomic_DNA"/>
</dbReference>
<dbReference type="Proteomes" id="UP001259340">
    <property type="component" value="Unassembled WGS sequence"/>
</dbReference>
<protein>
    <submittedName>
        <fullName evidence="1">Uncharacterized protein</fullName>
    </submittedName>
</protein>
<evidence type="ECO:0000313" key="3">
    <source>
        <dbReference type="Proteomes" id="UP001259340"/>
    </source>
</evidence>
<reference evidence="1" key="2">
    <citation type="submission" date="2022-11" db="EMBL/GenBank/DDBJ databases">
        <title>Prophages regulate Shewanella fidelis motility and biofilm formation: implications for gut colonization dynamics in Ciona robusta.</title>
        <authorList>
            <person name="Natarajan O."/>
            <person name="Gibboney S.L."/>
            <person name="Young M.N."/>
            <person name="Lim S.J."/>
            <person name="Pluta N."/>
            <person name="Atkinson C.G.F."/>
            <person name="Leigh B.A."/>
            <person name="Liberti A."/>
            <person name="Kees E."/>
            <person name="Breitbart M."/>
            <person name="Gralnick J."/>
            <person name="Dishaw L.J."/>
        </authorList>
    </citation>
    <scope>NUCLEOTIDE SEQUENCE</scope>
    <source>
        <strain evidence="1">3313</strain>
    </source>
</reference>
<evidence type="ECO:0000313" key="2">
    <source>
        <dbReference type="EMBL" id="MDW4823240.1"/>
    </source>
</evidence>
<evidence type="ECO:0000313" key="1">
    <source>
        <dbReference type="EMBL" id="MDR8525158.1"/>
    </source>
</evidence>
<evidence type="ECO:0000313" key="4">
    <source>
        <dbReference type="Proteomes" id="UP001271263"/>
    </source>
</evidence>
<organism evidence="1 3">
    <name type="scientific">Shewanella fidelis</name>
    <dbReference type="NCBI Taxonomy" id="173509"/>
    <lineage>
        <taxon>Bacteria</taxon>
        <taxon>Pseudomonadati</taxon>
        <taxon>Pseudomonadota</taxon>
        <taxon>Gammaproteobacteria</taxon>
        <taxon>Alteromonadales</taxon>
        <taxon>Shewanellaceae</taxon>
        <taxon>Shewanella</taxon>
    </lineage>
</organism>
<comment type="caution">
    <text evidence="1">The sequence shown here is derived from an EMBL/GenBank/DDBJ whole genome shotgun (WGS) entry which is preliminary data.</text>
</comment>
<dbReference type="EMBL" id="JAPMLD010000001">
    <property type="protein sequence ID" value="MDW4823240.1"/>
    <property type="molecule type" value="Genomic_DNA"/>
</dbReference>
<gene>
    <name evidence="1" type="ORF">OS133_16155</name>
    <name evidence="2" type="ORF">OS134_04015</name>
</gene>
<reference evidence="2 4" key="1">
    <citation type="journal article" date="2022" name="bioRxiv">
        <title>Prophages regulate Shewanella fidelis 3313 motility and biofilm formation: implications for gut colonization dynamics in Ciona robusta.</title>
        <authorList>
            <person name="Natarajan O."/>
            <person name="Gibboney S.L."/>
            <person name="Young M.N."/>
            <person name="Lim S.J."/>
            <person name="Pluta N."/>
            <person name="Atkinson C.G."/>
            <person name="Leigh B.A."/>
            <person name="Liberti A."/>
            <person name="Kees E.D."/>
            <person name="Breitbart M."/>
            <person name="Gralnick J.A."/>
            <person name="Dishaw L.J."/>
        </authorList>
    </citation>
    <scope>NUCLEOTIDE SEQUENCE [LARGE SCALE GENOMIC DNA]</scope>
    <source>
        <strain evidence="2 4">JG4066</strain>
    </source>
</reference>
<keyword evidence="4" id="KW-1185">Reference proteome</keyword>
<sequence>MKFESHLNYQRMIELPSEELRPLLGEIKAIVEGRVKAVLSDFDDMKNIKNRGAQDNKYVHDRNKRSAYFSALDLIVSELNDLGHQLLPIDYDSDIDFESTSVSWATDFMSANARGLDIEIFPSKTQVLWVLSPNA</sequence>
<accession>A0AAW8NPP6</accession>